<gene>
    <name evidence="1" type="ORF">O6H91_05G029300</name>
</gene>
<organism evidence="1 2">
    <name type="scientific">Diphasiastrum complanatum</name>
    <name type="common">Issler's clubmoss</name>
    <name type="synonym">Lycopodium complanatum</name>
    <dbReference type="NCBI Taxonomy" id="34168"/>
    <lineage>
        <taxon>Eukaryota</taxon>
        <taxon>Viridiplantae</taxon>
        <taxon>Streptophyta</taxon>
        <taxon>Embryophyta</taxon>
        <taxon>Tracheophyta</taxon>
        <taxon>Lycopodiopsida</taxon>
        <taxon>Lycopodiales</taxon>
        <taxon>Lycopodiaceae</taxon>
        <taxon>Lycopodioideae</taxon>
        <taxon>Diphasiastrum</taxon>
    </lineage>
</organism>
<sequence>MVRRSSRKSGSKEQRHPKVLARIYNNRLRTLHELILELLGPTLAASKPQDHHASVLDFDAVTTQPEHADGPEWSLIRSNDSPEFISLLQDSFAAVSDGAPAPGIFSLDNRFTQQEVVLRAIEVQFQKTRRPLHVLCSGYRQPCPSKDNFHQGLALQGVESVFWNTTYEVVTATSWSVLLSRVGDMLMLYLLSHTSIFIPLPNNCYLQVAGYPISLSASSQQTRSTSVVEKNGILMKRQQKQELTDSNKSSAMELKVIEERCTLVTWKKSGGAFANLPSSGMSLQVGSSSDSQSDKMDVNGNIVVERESHVKNQRQLLHGPSIMERIVHPAAYSAQTSISEDSRLAVNTTEDPKLTRNLPHAIGKSLSKNCSKKRVSREESGEWLSRIEHNQILKPICKKPKLDLERRDAHLSSGCINDIKTNHELLYTQDATKKSREGFVKRYVTTLLCEGGEASKERKLQFETTLIGSHAVRKMPSQHFSRVCDKSSKCQQFKDEKISQGTQVQSPNPSSKTKSRLLERHCIDANGPTHDFAINDRQGVKLVNTSSRCKQRIIDRKPIFYRSKFSCYPGLPENHIILKSKPNNNGALFLYRYIFKSSEETLAGFSSQEVTSSSVSDIKLKSRAEFQKYMLKLLKKLLSNARHCQYGRLLSRHCPIPKFRTLDSDNGNSTATKTNSETKLMAEQVIDMVNVDISLEEGYLTQEELATDCISASSSEEFEILEKEAVGDMSIDSQSDVQFVLAGDADDPRDASIFEPRNSASCFGSLEKDALKPKLLSSENEAIKGEPNKSPSQEHLLSIYTSHHQVVSFLWAACRRIIPEELLGSCHNWRILRRSIACFVGLRRYEVFSVQNCMHKLKVSEFPWLQVGRYDSSYCKKLPVSRGVCHKINSKVAVESPDAFNLQRNCIEMSQELKLEAKCLAATEHVSQQRRLEDFLFWIFDGLLVPLIWSHFYVTERESHRQIVFYYRKPVWEAIKSTAFSDLARTLYRKLPPAAAAEFMSKRILGIPQIRLLPKKNGIRPIAKLGSASKSTLSLNACSQVNLVDKEPTNFATLKKRPFRYTTIAGKCKVTMYEPAGKREQDKSIRGKQFLCQKQHQQEQVKYSTRSSFDKSSRCPKADGNTSSSFLKSVTAKQVFHFRPVNSVLQDIHQCLKYEQRRHPGDMGFSVFDYNDVYSKLLMFTACVKNHPGGIPELFMAVCDVAKAFDTIKQDKLSDIMRTFVQEQQYFVVRFTSVIPTARSVRVLHERACTLAGENRNFLELASSMTTKRSHTIFTDQVCFSRVKRERVLEMIDEHVKRNLLQMGNYFLHQMIGIPQGSILSPLMCSIYYGHLELHHLVPLLQSGLKPQAVLDTSVSTVPNTCSRKRKISVFSELQESCEDEAQLILASSFCECNGVGPMSQTSIHKTLMPRIPNSGRSATQATSRKNHGSMQRTNSQCLLSRKHSGSYAASANTESLLMRMIDDSLLISTSKNLVSGFLMKMHKGFDDYGCYVNEQKTCLSFDLQAKDKCYFRCTYQTEDGASFMRWNGLLINCHTLEVQADYTRYCGEDIKTTLTVWRSLNPGLHYICKLCQFMRPKCHPLFYDQRINSLGTICLNAYQAFMLCAMKSHAYLCSMPSVGCTNTSFLLHAILRTARFMYQLMKQKLLAVGGNCNKFLLKQQELEWLGIHAFHTVLLKKQSRYKELLLLLQSRFQADKYCHMAQHPHLLSAIDEKRSSMFKYIRY</sequence>
<accession>A0ACC2DLY7</accession>
<evidence type="ECO:0000313" key="1">
    <source>
        <dbReference type="EMBL" id="KAJ7555270.1"/>
    </source>
</evidence>
<comment type="caution">
    <text evidence="1">The sequence shown here is derived from an EMBL/GenBank/DDBJ whole genome shotgun (WGS) entry which is preliminary data.</text>
</comment>
<keyword evidence="2" id="KW-1185">Reference proteome</keyword>
<protein>
    <submittedName>
        <fullName evidence="1">Uncharacterized protein</fullName>
    </submittedName>
</protein>
<evidence type="ECO:0000313" key="2">
    <source>
        <dbReference type="Proteomes" id="UP001162992"/>
    </source>
</evidence>
<dbReference type="Proteomes" id="UP001162992">
    <property type="component" value="Chromosome 5"/>
</dbReference>
<reference evidence="2" key="1">
    <citation type="journal article" date="2024" name="Proc. Natl. Acad. Sci. U.S.A.">
        <title>Extraordinary preservation of gene collinearity over three hundred million years revealed in homosporous lycophytes.</title>
        <authorList>
            <person name="Li C."/>
            <person name="Wickell D."/>
            <person name="Kuo L.Y."/>
            <person name="Chen X."/>
            <person name="Nie B."/>
            <person name="Liao X."/>
            <person name="Peng D."/>
            <person name="Ji J."/>
            <person name="Jenkins J."/>
            <person name="Williams M."/>
            <person name="Shu S."/>
            <person name="Plott C."/>
            <person name="Barry K."/>
            <person name="Rajasekar S."/>
            <person name="Grimwood J."/>
            <person name="Han X."/>
            <person name="Sun S."/>
            <person name="Hou Z."/>
            <person name="He W."/>
            <person name="Dai G."/>
            <person name="Sun C."/>
            <person name="Schmutz J."/>
            <person name="Leebens-Mack J.H."/>
            <person name="Li F.W."/>
            <person name="Wang L."/>
        </authorList>
    </citation>
    <scope>NUCLEOTIDE SEQUENCE [LARGE SCALE GENOMIC DNA]</scope>
    <source>
        <strain evidence="2">cv. PW_Plant_1</strain>
    </source>
</reference>
<name>A0ACC2DLY7_DIPCM</name>
<proteinExistence type="predicted"/>
<dbReference type="EMBL" id="CM055096">
    <property type="protein sequence ID" value="KAJ7555270.1"/>
    <property type="molecule type" value="Genomic_DNA"/>
</dbReference>